<gene>
    <name evidence="2" type="ORF">VLK81_01810</name>
</gene>
<dbReference type="Pfam" id="PF00462">
    <property type="entry name" value="Glutaredoxin"/>
    <property type="match status" value="1"/>
</dbReference>
<keyword evidence="3" id="KW-1185">Reference proteome</keyword>
<proteinExistence type="predicted"/>
<dbReference type="Gene3D" id="3.40.30.10">
    <property type="entry name" value="Glutaredoxin"/>
    <property type="match status" value="1"/>
</dbReference>
<dbReference type="EMBL" id="JAYKOT010000001">
    <property type="protein sequence ID" value="MEB3428768.1"/>
    <property type="molecule type" value="Genomic_DNA"/>
</dbReference>
<dbReference type="RefSeq" id="WP_324618799.1">
    <property type="nucleotide sequence ID" value="NZ_JAYKOT010000001.1"/>
</dbReference>
<feature type="domain" description="Glutaredoxin" evidence="1">
    <location>
        <begin position="6"/>
        <end position="40"/>
    </location>
</feature>
<accession>A0AAW9MMN0</accession>
<sequence>MKKNKVYLFSSSMCPDCPRFEKYLNDNEIKFAKFDISESLGALKRFLFYRDSLKAFESVKATETIGIPAIILNEELAFLDLNDIDESILLELKAHE</sequence>
<dbReference type="AlphaFoldDB" id="A0AAW9MMN0"/>
<dbReference type="Proteomes" id="UP001357733">
    <property type="component" value="Unassembled WGS sequence"/>
</dbReference>
<comment type="caution">
    <text evidence="2">The sequence shown here is derived from an EMBL/GenBank/DDBJ whole genome shotgun (WGS) entry which is preliminary data.</text>
</comment>
<evidence type="ECO:0000313" key="3">
    <source>
        <dbReference type="Proteomes" id="UP001357733"/>
    </source>
</evidence>
<dbReference type="InterPro" id="IPR036249">
    <property type="entry name" value="Thioredoxin-like_sf"/>
</dbReference>
<organism evidence="2 3">
    <name type="scientific">Citroniella saccharovorans</name>
    <dbReference type="NCBI Taxonomy" id="2053367"/>
    <lineage>
        <taxon>Bacteria</taxon>
        <taxon>Bacillati</taxon>
        <taxon>Bacillota</taxon>
        <taxon>Tissierellia</taxon>
        <taxon>Tissierellales</taxon>
        <taxon>Peptoniphilaceae</taxon>
        <taxon>Citroniella</taxon>
    </lineage>
</organism>
<dbReference type="PROSITE" id="PS51354">
    <property type="entry name" value="GLUTAREDOXIN_2"/>
    <property type="match status" value="1"/>
</dbReference>
<name>A0AAW9MMN0_9FIRM</name>
<protein>
    <submittedName>
        <fullName evidence="2">Glutaredoxin domain-containing protein</fullName>
    </submittedName>
</protein>
<dbReference type="SUPFAM" id="SSF52833">
    <property type="entry name" value="Thioredoxin-like"/>
    <property type="match status" value="1"/>
</dbReference>
<evidence type="ECO:0000313" key="2">
    <source>
        <dbReference type="EMBL" id="MEB3428768.1"/>
    </source>
</evidence>
<evidence type="ECO:0000259" key="1">
    <source>
        <dbReference type="Pfam" id="PF00462"/>
    </source>
</evidence>
<reference evidence="2 3" key="1">
    <citation type="submission" date="2024-01" db="EMBL/GenBank/DDBJ databases">
        <title>Complete genome sequence of Citroniella saccharovorans strain M6.X9, isolated from human fecal sample.</title>
        <authorList>
            <person name="Cheng G."/>
            <person name="Westerholm M."/>
            <person name="Schnurer A."/>
        </authorList>
    </citation>
    <scope>NUCLEOTIDE SEQUENCE [LARGE SCALE GENOMIC DNA]</scope>
    <source>
        <strain evidence="2 3">DSM 29873</strain>
    </source>
</reference>
<dbReference type="InterPro" id="IPR002109">
    <property type="entry name" value="Glutaredoxin"/>
</dbReference>